<dbReference type="OrthoDB" id="3520229at2759"/>
<evidence type="ECO:0000313" key="4">
    <source>
        <dbReference type="Proteomes" id="UP000663671"/>
    </source>
</evidence>
<feature type="transmembrane region" description="Helical" evidence="2">
    <location>
        <begin position="140"/>
        <end position="157"/>
    </location>
</feature>
<protein>
    <submittedName>
        <fullName evidence="3">Uncharacterized protein</fullName>
    </submittedName>
</protein>
<evidence type="ECO:0000256" key="2">
    <source>
        <dbReference type="SAM" id="Phobius"/>
    </source>
</evidence>
<evidence type="ECO:0000313" key="3">
    <source>
        <dbReference type="EMBL" id="QSS66283.1"/>
    </source>
</evidence>
<keyword evidence="2" id="KW-1133">Transmembrane helix</keyword>
<accession>A0A8A1MNT2</accession>
<keyword evidence="2" id="KW-0812">Transmembrane</keyword>
<dbReference type="Proteomes" id="UP000663671">
    <property type="component" value="Chromosome 3"/>
</dbReference>
<sequence length="158" mass="16031">MATMTSSSAAPTGSTLCGTPVMYEIPTLDAACAVPNNTQTIASMRDCCKHANVTSYDGGCALVCLAIGQSVGQLTKCLYSTGVPYNQVWCNMLPNATATGVSPAQTSTGTGTVRPSSTQSPGTAASLYMPGYVQSGPTKLGLAVCLVAIPAFIGGMMF</sequence>
<feature type="region of interest" description="Disordered" evidence="1">
    <location>
        <begin position="101"/>
        <end position="122"/>
    </location>
</feature>
<gene>
    <name evidence="3" type="ORF">I7I51_07140</name>
</gene>
<dbReference type="AlphaFoldDB" id="A0A8A1MNT2"/>
<reference evidence="3" key="1">
    <citation type="submission" date="2021-01" db="EMBL/GenBank/DDBJ databases">
        <title>Chromosome-level genome assembly of a human fungal pathogen reveals clustering of transcriptionally co-regulated genes.</title>
        <authorList>
            <person name="Voorhies M."/>
            <person name="Cohen S."/>
            <person name="Shea T.P."/>
            <person name="Petrus S."/>
            <person name="Munoz J.F."/>
            <person name="Poplawski S."/>
            <person name="Goldman W.E."/>
            <person name="Michael T."/>
            <person name="Cuomo C.A."/>
            <person name="Sil A."/>
            <person name="Beyhan S."/>
        </authorList>
    </citation>
    <scope>NUCLEOTIDE SEQUENCE</scope>
    <source>
        <strain evidence="3">WU24</strain>
    </source>
</reference>
<name>A0A8A1MNT2_AJECA</name>
<dbReference type="VEuPathDB" id="FungiDB:I7I51_07140"/>
<organism evidence="3 4">
    <name type="scientific">Ajellomyces capsulatus</name>
    <name type="common">Darling's disease fungus</name>
    <name type="synonym">Histoplasma capsulatum</name>
    <dbReference type="NCBI Taxonomy" id="5037"/>
    <lineage>
        <taxon>Eukaryota</taxon>
        <taxon>Fungi</taxon>
        <taxon>Dikarya</taxon>
        <taxon>Ascomycota</taxon>
        <taxon>Pezizomycotina</taxon>
        <taxon>Eurotiomycetes</taxon>
        <taxon>Eurotiomycetidae</taxon>
        <taxon>Onygenales</taxon>
        <taxon>Ajellomycetaceae</taxon>
        <taxon>Histoplasma</taxon>
    </lineage>
</organism>
<evidence type="ECO:0000256" key="1">
    <source>
        <dbReference type="SAM" id="MobiDB-lite"/>
    </source>
</evidence>
<proteinExistence type="predicted"/>
<keyword evidence="2" id="KW-0472">Membrane</keyword>
<dbReference type="EMBL" id="CP069115">
    <property type="protein sequence ID" value="QSS66283.1"/>
    <property type="molecule type" value="Genomic_DNA"/>
</dbReference>